<dbReference type="PROSITE" id="PS50835">
    <property type="entry name" value="IG_LIKE"/>
    <property type="match status" value="2"/>
</dbReference>
<dbReference type="InterPro" id="IPR013098">
    <property type="entry name" value="Ig_I-set"/>
</dbReference>
<evidence type="ECO:0000313" key="3">
    <source>
        <dbReference type="EMBL" id="MBD2702656.1"/>
    </source>
</evidence>
<dbReference type="InterPro" id="IPR003599">
    <property type="entry name" value="Ig_sub"/>
</dbReference>
<protein>
    <recommendedName>
        <fullName evidence="2">Ig-like domain-containing protein</fullName>
    </recommendedName>
</protein>
<keyword evidence="4" id="KW-1185">Reference proteome</keyword>
<accession>A0A927ARQ8</accession>
<dbReference type="AlphaFoldDB" id="A0A927ARQ8"/>
<dbReference type="PANTHER" id="PTHR13817:SF73">
    <property type="entry name" value="FIBRONECTIN TYPE-III DOMAIN-CONTAINING PROTEIN"/>
    <property type="match status" value="1"/>
</dbReference>
<comment type="caution">
    <text evidence="3">The sequence shown here is derived from an EMBL/GenBank/DDBJ whole genome shotgun (WGS) entry which is preliminary data.</text>
</comment>
<dbReference type="EMBL" id="JACWZY010000016">
    <property type="protein sequence ID" value="MBD2702656.1"/>
    <property type="molecule type" value="Genomic_DNA"/>
</dbReference>
<dbReference type="SMART" id="SM00409">
    <property type="entry name" value="IG"/>
    <property type="match status" value="2"/>
</dbReference>
<keyword evidence="1" id="KW-0677">Repeat</keyword>
<dbReference type="SUPFAM" id="SSF51126">
    <property type="entry name" value="Pectin lyase-like"/>
    <property type="match status" value="1"/>
</dbReference>
<dbReference type="SUPFAM" id="SSF48726">
    <property type="entry name" value="Immunoglobulin"/>
    <property type="match status" value="2"/>
</dbReference>
<dbReference type="InterPro" id="IPR050964">
    <property type="entry name" value="Striated_Muscle_Regulatory"/>
</dbReference>
<dbReference type="Gene3D" id="2.60.40.10">
    <property type="entry name" value="Immunoglobulins"/>
    <property type="match status" value="2"/>
</dbReference>
<gene>
    <name evidence="3" type="ORF">IC229_18565</name>
</gene>
<dbReference type="Proteomes" id="UP000598820">
    <property type="component" value="Unassembled WGS sequence"/>
</dbReference>
<dbReference type="InterPro" id="IPR011050">
    <property type="entry name" value="Pectin_lyase_fold/virulence"/>
</dbReference>
<dbReference type="RefSeq" id="WP_190888508.1">
    <property type="nucleotide sequence ID" value="NZ_JACWZY010000016.1"/>
</dbReference>
<evidence type="ECO:0000313" key="4">
    <source>
        <dbReference type="Proteomes" id="UP000598820"/>
    </source>
</evidence>
<dbReference type="InterPro" id="IPR013783">
    <property type="entry name" value="Ig-like_fold"/>
</dbReference>
<reference evidence="3" key="1">
    <citation type="submission" date="2020-09" db="EMBL/GenBank/DDBJ databases">
        <authorList>
            <person name="Kim M.K."/>
        </authorList>
    </citation>
    <scope>NUCLEOTIDE SEQUENCE</scope>
    <source>
        <strain evidence="3">BT702</strain>
    </source>
</reference>
<dbReference type="InterPro" id="IPR036179">
    <property type="entry name" value="Ig-like_dom_sf"/>
</dbReference>
<evidence type="ECO:0000259" key="2">
    <source>
        <dbReference type="PROSITE" id="PS50835"/>
    </source>
</evidence>
<organism evidence="3 4">
    <name type="scientific">Spirosoma profusum</name>
    <dbReference type="NCBI Taxonomy" id="2771354"/>
    <lineage>
        <taxon>Bacteria</taxon>
        <taxon>Pseudomonadati</taxon>
        <taxon>Bacteroidota</taxon>
        <taxon>Cytophagia</taxon>
        <taxon>Cytophagales</taxon>
        <taxon>Cytophagaceae</taxon>
        <taxon>Spirosoma</taxon>
    </lineage>
</organism>
<evidence type="ECO:0000256" key="1">
    <source>
        <dbReference type="ARBA" id="ARBA00022737"/>
    </source>
</evidence>
<feature type="domain" description="Ig-like" evidence="2">
    <location>
        <begin position="663"/>
        <end position="748"/>
    </location>
</feature>
<sequence>MVHTFLPVQFLSYAKPVKQYVSIAIRIAFFVLLSLSGRAQNYTVTTTMDGTSASGTVNLRGAILAADAAGGSHTITVPAGTYNLTLGAIVFGNKAQNIIINGAGPNSTIINMAGTGNNQDRIFMINPPGTISNIQTSITGIKFTNGRLKSDTFGGGAIVAGGPTNTLTLTNCVFQNNMIDPTVAGSTGGGAIAFTFGGTLSIDQCTFTGNSVSTNANAGGAINFFAYSSSINNVYTYPNGTLSITNSTFSNNSVGTNGQGGAIIVAAQGYSASNPPIPTLSISITKNNFISNSAPGANGWGGAILATNSFSPTNTFAINYNRFVGNTSGSGNGSALFMTDTQGSVNAANNWWGCNGGPASCNDKAYRITGSSSGVLTTTPYLQLRTTAANNSACTGNGVGISAGFTTNSAGTVIAASNLSAFTGVSISFTPSLGSISNAQSTIQSNGLATATFTGNSAGNATVNAATDNVPSNDATARASIILNAGPTFSAQPATVATCVGGTASFSTTASGSGNLTFQWYKGATLLSNGNTGNGSTIAITSTATTSKLTFTNVGAGDAATNYSVKVTSGNSCTASSSNATLTVNSPPNATLVNNGPLSCSMTSVTLTASGGINYAFSGPGLNQNGATSTAVVSQTGTYLVVVTNASGCSATSQTSVTRLNQPLAGITQQPAASSVVCEGSAVTVSVSASGTVSTYQWYKDGAAITNVASATTATLTLPAVTTANSGSYSVVVTGACNSVTSAVFSLTVNASTGGMYTLKTGNWNDVSVWSCNRLPLSTDLLQIKHVITIPASYVANAKKISFDLNQRLIYGLGGKLTLTP</sequence>
<dbReference type="PANTHER" id="PTHR13817">
    <property type="entry name" value="TITIN"/>
    <property type="match status" value="1"/>
</dbReference>
<name>A0A927ARQ8_9BACT</name>
<feature type="domain" description="Ig-like" evidence="2">
    <location>
        <begin position="487"/>
        <end position="610"/>
    </location>
</feature>
<dbReference type="Pfam" id="PF13927">
    <property type="entry name" value="Ig_3"/>
    <property type="match status" value="1"/>
</dbReference>
<dbReference type="Gene3D" id="2.160.20.10">
    <property type="entry name" value="Single-stranded right-handed beta-helix, Pectin lyase-like"/>
    <property type="match status" value="1"/>
</dbReference>
<dbReference type="Pfam" id="PF07679">
    <property type="entry name" value="I-set"/>
    <property type="match status" value="1"/>
</dbReference>
<dbReference type="InterPro" id="IPR007110">
    <property type="entry name" value="Ig-like_dom"/>
</dbReference>
<proteinExistence type="predicted"/>
<dbReference type="InterPro" id="IPR012334">
    <property type="entry name" value="Pectin_lyas_fold"/>
</dbReference>